<dbReference type="AlphaFoldDB" id="A0AA42DKZ9"/>
<organism evidence="2 3">
    <name type="scientific">Holtiella tumoricola</name>
    <dbReference type="NCBI Taxonomy" id="3018743"/>
    <lineage>
        <taxon>Bacteria</taxon>
        <taxon>Bacillati</taxon>
        <taxon>Bacillota</taxon>
        <taxon>Clostridia</taxon>
        <taxon>Lachnospirales</taxon>
        <taxon>Cellulosilyticaceae</taxon>
        <taxon>Holtiella</taxon>
    </lineage>
</organism>
<sequence>MSYNEQLEEQYECFEGDLRKLDELVGQLELWSDERTINHKREDVKLVEYVELHNNLEELKDNLQAFLAERRQEEGETERLSSYEKAIDEKLQAFKETEDHIHSWIRDIKDVRIFIMRSEVLQENQSFIDEILNV</sequence>
<proteinExistence type="predicted"/>
<reference evidence="2" key="1">
    <citation type="journal article" date="2023" name="Int. J. Syst. Evol. Microbiol.">
        <title>&lt;i&gt;Holtiella tumoricola&lt;/i&gt; gen. nov. sp. nov., isolated from a human clinical sample.</title>
        <authorList>
            <person name="Allen-Vercoe E."/>
            <person name="Daigneault M.C."/>
            <person name="Vancuren S.J."/>
            <person name="Cochrane K."/>
            <person name="O'Neal L.L."/>
            <person name="Sankaranarayanan K."/>
            <person name="Lawson P.A."/>
        </authorList>
    </citation>
    <scope>NUCLEOTIDE SEQUENCE</scope>
    <source>
        <strain evidence="2">CC70A</strain>
    </source>
</reference>
<evidence type="ECO:0000256" key="1">
    <source>
        <dbReference type="SAM" id="Coils"/>
    </source>
</evidence>
<dbReference type="RefSeq" id="WP_053984343.1">
    <property type="nucleotide sequence ID" value="NZ_JAQIFT010000016.1"/>
</dbReference>
<protein>
    <submittedName>
        <fullName evidence="2">Uncharacterized protein</fullName>
    </submittedName>
</protein>
<keyword evidence="1" id="KW-0175">Coiled coil</keyword>
<keyword evidence="3" id="KW-1185">Reference proteome</keyword>
<gene>
    <name evidence="2" type="ORF">PBV87_04695</name>
</gene>
<evidence type="ECO:0000313" key="3">
    <source>
        <dbReference type="Proteomes" id="UP001169242"/>
    </source>
</evidence>
<feature type="coiled-coil region" evidence="1">
    <location>
        <begin position="49"/>
        <end position="76"/>
    </location>
</feature>
<evidence type="ECO:0000313" key="2">
    <source>
        <dbReference type="EMBL" id="MDA3730797.1"/>
    </source>
</evidence>
<name>A0AA42DKZ9_9FIRM</name>
<dbReference type="Proteomes" id="UP001169242">
    <property type="component" value="Unassembled WGS sequence"/>
</dbReference>
<accession>A0AA42DKZ9</accession>
<dbReference type="EMBL" id="JAQIFT010000016">
    <property type="protein sequence ID" value="MDA3730797.1"/>
    <property type="molecule type" value="Genomic_DNA"/>
</dbReference>
<comment type="caution">
    <text evidence="2">The sequence shown here is derived from an EMBL/GenBank/DDBJ whole genome shotgun (WGS) entry which is preliminary data.</text>
</comment>